<dbReference type="SUPFAM" id="SSF101498">
    <property type="entry name" value="Anti-sigma factor FlgM"/>
    <property type="match status" value="1"/>
</dbReference>
<dbReference type="RefSeq" id="WP_109724584.1">
    <property type="nucleotide sequence ID" value="NZ_MSZV01000166.1"/>
</dbReference>
<dbReference type="EMBL" id="QGHC01000014">
    <property type="protein sequence ID" value="PWK83106.1"/>
    <property type="molecule type" value="Genomic_DNA"/>
</dbReference>
<dbReference type="InterPro" id="IPR031316">
    <property type="entry name" value="FlgM_C"/>
</dbReference>
<keyword evidence="5" id="KW-0805">Transcription regulation</keyword>
<dbReference type="InterPro" id="IPR035890">
    <property type="entry name" value="Anti-sigma-28_factor_FlgM_sf"/>
</dbReference>
<dbReference type="GO" id="GO:0045892">
    <property type="term" value="P:negative regulation of DNA-templated transcription"/>
    <property type="evidence" value="ECO:0007669"/>
    <property type="project" value="InterPro"/>
</dbReference>
<dbReference type="InterPro" id="IPR007412">
    <property type="entry name" value="FlgM"/>
</dbReference>
<evidence type="ECO:0000256" key="6">
    <source>
        <dbReference type="ARBA" id="ARBA00023163"/>
    </source>
</evidence>
<protein>
    <recommendedName>
        <fullName evidence="2">Negative regulator of flagellin synthesis</fullName>
    </recommendedName>
    <alternativeName>
        <fullName evidence="8">Anti-sigma-28 factor</fullName>
    </alternativeName>
</protein>
<evidence type="ECO:0000256" key="1">
    <source>
        <dbReference type="ARBA" id="ARBA00005322"/>
    </source>
</evidence>
<accession>A0A316HRN4</accession>
<evidence type="ECO:0000256" key="8">
    <source>
        <dbReference type="ARBA" id="ARBA00030117"/>
    </source>
</evidence>
<proteinExistence type="inferred from homology"/>
<evidence type="ECO:0000313" key="12">
    <source>
        <dbReference type="Proteomes" id="UP000245812"/>
    </source>
</evidence>
<reference evidence="11 12" key="1">
    <citation type="submission" date="2018-05" db="EMBL/GenBank/DDBJ databases">
        <title>Genomic Encyclopedia of Type Strains, Phase IV (KMG-IV): sequencing the most valuable type-strain genomes for metagenomic binning, comparative biology and taxonomic classification.</title>
        <authorList>
            <person name="Goeker M."/>
        </authorList>
    </citation>
    <scope>NUCLEOTIDE SEQUENCE [LARGE SCALE GENOMIC DNA]</scope>
    <source>
        <strain evidence="11 12">DSM 14263</strain>
    </source>
</reference>
<evidence type="ECO:0000313" key="11">
    <source>
        <dbReference type="EMBL" id="PWK83106.1"/>
    </source>
</evidence>
<comment type="caution">
    <text evidence="11">The sequence shown here is derived from an EMBL/GenBank/DDBJ whole genome shotgun (WGS) entry which is preliminary data.</text>
</comment>
<dbReference type="AlphaFoldDB" id="A0A316HRN4"/>
<evidence type="ECO:0000256" key="4">
    <source>
        <dbReference type="ARBA" id="ARBA00022795"/>
    </source>
</evidence>
<keyword evidence="3" id="KW-0678">Repressor</keyword>
<feature type="domain" description="Anti-sigma-28 factor FlgM C-terminal" evidence="10">
    <location>
        <begin position="46"/>
        <end position="98"/>
    </location>
</feature>
<name>A0A316HRN4_9GAMM</name>
<evidence type="ECO:0000256" key="7">
    <source>
        <dbReference type="ARBA" id="ARBA00024739"/>
    </source>
</evidence>
<gene>
    <name evidence="11" type="ORF">C7456_11454</name>
</gene>
<keyword evidence="12" id="KW-1185">Reference proteome</keyword>
<dbReference type="Proteomes" id="UP000245812">
    <property type="component" value="Unassembled WGS sequence"/>
</dbReference>
<evidence type="ECO:0000259" key="10">
    <source>
        <dbReference type="Pfam" id="PF04316"/>
    </source>
</evidence>
<sequence length="113" mass="11311">MNTTIQNNGLPKLPQAPAGQGNAPAQQGNAAVGGSDGTGGAARTDDRVKLTDSARALQEAARTGDAAAIDSQKVEKIRQALADGSYQVNPARIADGMLALDAQLGGAKGTDKA</sequence>
<comment type="function">
    <text evidence="7">Responsible for the coupling of flagellin expression to flagellar assembly by preventing expression of the flagellin genes when a component of the middle class of proteins is defective. It negatively regulates flagellar genes by inhibiting the activity of FliA by directly binding to FliA.</text>
</comment>
<keyword evidence="6" id="KW-0804">Transcription</keyword>
<feature type="region of interest" description="Disordered" evidence="9">
    <location>
        <begin position="1"/>
        <end position="47"/>
    </location>
</feature>
<feature type="compositionally biased region" description="Low complexity" evidence="9">
    <location>
        <begin position="15"/>
        <end position="30"/>
    </location>
</feature>
<dbReference type="Pfam" id="PF04316">
    <property type="entry name" value="FlgM"/>
    <property type="match status" value="1"/>
</dbReference>
<evidence type="ECO:0000256" key="9">
    <source>
        <dbReference type="SAM" id="MobiDB-lite"/>
    </source>
</evidence>
<dbReference type="GO" id="GO:0044781">
    <property type="term" value="P:bacterial-type flagellum organization"/>
    <property type="evidence" value="ECO:0007669"/>
    <property type="project" value="UniProtKB-KW"/>
</dbReference>
<keyword evidence="4" id="KW-1005">Bacterial flagellum biogenesis</keyword>
<organism evidence="11 12">
    <name type="scientific">Fulvimonas soli</name>
    <dbReference type="NCBI Taxonomy" id="155197"/>
    <lineage>
        <taxon>Bacteria</taxon>
        <taxon>Pseudomonadati</taxon>
        <taxon>Pseudomonadota</taxon>
        <taxon>Gammaproteobacteria</taxon>
        <taxon>Lysobacterales</taxon>
        <taxon>Rhodanobacteraceae</taxon>
        <taxon>Fulvimonas</taxon>
    </lineage>
</organism>
<evidence type="ECO:0000256" key="5">
    <source>
        <dbReference type="ARBA" id="ARBA00023015"/>
    </source>
</evidence>
<dbReference type="NCBIfam" id="TIGR03824">
    <property type="entry name" value="FlgM_jcvi"/>
    <property type="match status" value="1"/>
</dbReference>
<dbReference type="OrthoDB" id="7063735at2"/>
<evidence type="ECO:0000256" key="2">
    <source>
        <dbReference type="ARBA" id="ARBA00017823"/>
    </source>
</evidence>
<evidence type="ECO:0000256" key="3">
    <source>
        <dbReference type="ARBA" id="ARBA00022491"/>
    </source>
</evidence>
<comment type="similarity">
    <text evidence="1">Belongs to the FlgM family.</text>
</comment>